<keyword evidence="5" id="KW-0255">Endonuclease</keyword>
<dbReference type="RefSeq" id="WP_179717548.1">
    <property type="nucleotide sequence ID" value="NZ_JACBZT010000001.1"/>
</dbReference>
<dbReference type="GO" id="GO:0004519">
    <property type="term" value="F:endonuclease activity"/>
    <property type="evidence" value="ECO:0007669"/>
    <property type="project" value="UniProtKB-KW"/>
</dbReference>
<dbReference type="SMART" id="SM00892">
    <property type="entry name" value="Endonuclease_NS"/>
    <property type="match status" value="1"/>
</dbReference>
<evidence type="ECO:0000259" key="4">
    <source>
        <dbReference type="SMART" id="SM00892"/>
    </source>
</evidence>
<dbReference type="InterPro" id="IPR044925">
    <property type="entry name" value="His-Me_finger_sf"/>
</dbReference>
<proteinExistence type="predicted"/>
<gene>
    <name evidence="5" type="ORF">GGQ55_002712</name>
</gene>
<dbReference type="AlphaFoldDB" id="A0A853CEY3"/>
<evidence type="ECO:0000313" key="6">
    <source>
        <dbReference type="Proteomes" id="UP000541969"/>
    </source>
</evidence>
<dbReference type="GO" id="GO:0003676">
    <property type="term" value="F:nucleic acid binding"/>
    <property type="evidence" value="ECO:0007669"/>
    <property type="project" value="InterPro"/>
</dbReference>
<comment type="caution">
    <text evidence="5">The sequence shown here is derived from an EMBL/GenBank/DDBJ whole genome shotgun (WGS) entry which is preliminary data.</text>
</comment>
<dbReference type="SUPFAM" id="SSF54060">
    <property type="entry name" value="His-Me finger endonucleases"/>
    <property type="match status" value="1"/>
</dbReference>
<dbReference type="EMBL" id="JACBZT010000001">
    <property type="protein sequence ID" value="NYJ06434.1"/>
    <property type="molecule type" value="Genomic_DNA"/>
</dbReference>
<accession>A0A853CEY3</accession>
<dbReference type="PANTHER" id="PTHR13966:SF5">
    <property type="entry name" value="ENDONUCLEASE G, MITOCHONDRIAL"/>
    <property type="match status" value="1"/>
</dbReference>
<dbReference type="InterPro" id="IPR020821">
    <property type="entry name" value="ENPP1-3/EXOG-like_nuc-like"/>
</dbReference>
<protein>
    <submittedName>
        <fullName evidence="5">Endonuclease G</fullName>
    </submittedName>
</protein>
<evidence type="ECO:0000256" key="2">
    <source>
        <dbReference type="PIRSR" id="PIRSR640255-2"/>
    </source>
</evidence>
<dbReference type="Pfam" id="PF13365">
    <property type="entry name" value="Trypsin_2"/>
    <property type="match status" value="1"/>
</dbReference>
<keyword evidence="5" id="KW-0540">Nuclease</keyword>
<feature type="domain" description="DNA/RNA non-specific endonuclease/pyrophosphatase/phosphodiesterase" evidence="4">
    <location>
        <begin position="402"/>
        <end position="626"/>
    </location>
</feature>
<evidence type="ECO:0000256" key="1">
    <source>
        <dbReference type="PIRSR" id="PIRSR640255-1"/>
    </source>
</evidence>
<dbReference type="CDD" id="cd00091">
    <property type="entry name" value="NUC"/>
    <property type="match status" value="1"/>
</dbReference>
<dbReference type="InterPro" id="IPR001604">
    <property type="entry name" value="Endo_G_ENPP1-like_dom"/>
</dbReference>
<keyword evidence="6" id="KW-1185">Reference proteome</keyword>
<keyword evidence="2" id="KW-0479">Metal-binding</keyword>
<dbReference type="InterPro" id="IPR043504">
    <property type="entry name" value="Peptidase_S1_PA_chymotrypsin"/>
</dbReference>
<name>A0A853CEY3_9ACTN</name>
<dbReference type="GO" id="GO:0046872">
    <property type="term" value="F:metal ion binding"/>
    <property type="evidence" value="ECO:0007669"/>
    <property type="project" value="UniProtKB-KW"/>
</dbReference>
<dbReference type="InterPro" id="IPR044929">
    <property type="entry name" value="DNA/RNA_non-sp_Endonuclease_sf"/>
</dbReference>
<reference evidence="5 6" key="1">
    <citation type="submission" date="2020-07" db="EMBL/GenBank/DDBJ databases">
        <title>Sequencing the genomes of 1000 actinobacteria strains.</title>
        <authorList>
            <person name="Klenk H.-P."/>
        </authorList>
    </citation>
    <scope>NUCLEOTIDE SEQUENCE [LARGE SCALE GENOMIC DNA]</scope>
    <source>
        <strain evidence="5 6">DSM 104001</strain>
    </source>
</reference>
<dbReference type="SMART" id="SM00477">
    <property type="entry name" value="NUC"/>
    <property type="match status" value="1"/>
</dbReference>
<evidence type="ECO:0000313" key="5">
    <source>
        <dbReference type="EMBL" id="NYJ06434.1"/>
    </source>
</evidence>
<organism evidence="5 6">
    <name type="scientific">Petropleomorpha daqingensis</name>
    <dbReference type="NCBI Taxonomy" id="2026353"/>
    <lineage>
        <taxon>Bacteria</taxon>
        <taxon>Bacillati</taxon>
        <taxon>Actinomycetota</taxon>
        <taxon>Actinomycetes</taxon>
        <taxon>Geodermatophilales</taxon>
        <taxon>Geodermatophilaceae</taxon>
        <taxon>Petropleomorpha</taxon>
    </lineage>
</organism>
<feature type="binding site" evidence="2">
    <location>
        <position position="504"/>
    </location>
    <ligand>
        <name>Mg(2+)</name>
        <dbReference type="ChEBI" id="CHEBI:18420"/>
        <note>catalytic</note>
    </ligand>
</feature>
<feature type="active site" description="Proton acceptor" evidence="1">
    <location>
        <position position="465"/>
    </location>
</feature>
<dbReference type="Proteomes" id="UP000541969">
    <property type="component" value="Unassembled WGS sequence"/>
</dbReference>
<feature type="domain" description="ENPP1-3/EXOG-like endonuclease/phosphodiesterase" evidence="3">
    <location>
        <begin position="403"/>
        <end position="626"/>
    </location>
</feature>
<dbReference type="InterPro" id="IPR040255">
    <property type="entry name" value="Non-specific_endonuclease"/>
</dbReference>
<evidence type="ECO:0000259" key="3">
    <source>
        <dbReference type="SMART" id="SM00477"/>
    </source>
</evidence>
<dbReference type="Gene3D" id="2.40.10.10">
    <property type="entry name" value="Trypsin-like serine proteases"/>
    <property type="match status" value="2"/>
</dbReference>
<dbReference type="InterPro" id="IPR009003">
    <property type="entry name" value="Peptidase_S1_PA"/>
</dbReference>
<dbReference type="SUPFAM" id="SSF50494">
    <property type="entry name" value="Trypsin-like serine proteases"/>
    <property type="match status" value="1"/>
</dbReference>
<dbReference type="GO" id="GO:0016787">
    <property type="term" value="F:hydrolase activity"/>
    <property type="evidence" value="ECO:0007669"/>
    <property type="project" value="InterPro"/>
</dbReference>
<keyword evidence="5" id="KW-0378">Hydrolase</keyword>
<sequence length="653" mass="70476">MTVTDDRLEAVRARLRGSPELEQAVRDAVAAGSVPGIGPDVVRPDAADVLAAGSQPLESVVRIDALEAIVRRVGRPPLMIRNDAVVLEPLPDFPTGTDTKIKHVEVDIRSVGRVEFLNHTMAWGGTGWVIASGGSTRVVVTNRHVAKLVARRGSDGRGVFLRSPATGVLYGIDLDFKEEVGSAAVDARPFEVSDILYLADDTKPDIALLRISGDALPDPLPLSDDDPEPGDLVALVGYPAFDTRNDVDDQARYFHDIYDVKRFAPGKVMQALTGRTELTHDCTSLGGNSGSPLISLETGEVVGLHFSGQYGIANSAVGVGSLKAALAGGSPVVIPVQPGPQEDAEAAGDGAHTAADLADRAGYDPAFLGEGLAAPWPGVPDAVRADLAHPSDETPEQPFELRYTHFGVRFSTSRRQPVMTAVNIDGEHSVRVKRTRDRWFTDGRIAADAQLGARDYDDPQIDRGHMVRREDPNWDADPAGTVAALANGDTFHYTNAAPQHSLMNQGKQLWQGLENYVLDSARTHGFRACVFTGPVARDDDPEIKPGVLAPREFWKLVAMQDADGPVLHATAYLLSQGDLIRELLEQRRRTEAVEGFELGAYRTFQIAIRDLADATGYDFSAYLAADPLRAPDEAVEDAEPRYLPLESEEDVVM</sequence>
<dbReference type="Gene3D" id="3.40.570.10">
    <property type="entry name" value="Extracellular Endonuclease, subunit A"/>
    <property type="match status" value="1"/>
</dbReference>
<dbReference type="PANTHER" id="PTHR13966">
    <property type="entry name" value="ENDONUCLEASE RELATED"/>
    <property type="match status" value="1"/>
</dbReference>
<dbReference type="Pfam" id="PF01223">
    <property type="entry name" value="Endonuclease_NS"/>
    <property type="match status" value="1"/>
</dbReference>